<evidence type="ECO:0000256" key="2">
    <source>
        <dbReference type="ARBA" id="ARBA00022679"/>
    </source>
</evidence>
<comment type="similarity">
    <text evidence="4 5">Belongs to the class I-like SAM-binding methyltransferase superfamily. C5-methyltransferase family.</text>
</comment>
<dbReference type="Pfam" id="PF00145">
    <property type="entry name" value="DNA_methylase"/>
    <property type="match status" value="1"/>
</dbReference>
<organism evidence="6 7">
    <name type="scientific">Chloropicon primus</name>
    <dbReference type="NCBI Taxonomy" id="1764295"/>
    <lineage>
        <taxon>Eukaryota</taxon>
        <taxon>Viridiplantae</taxon>
        <taxon>Chlorophyta</taxon>
        <taxon>Chloropicophyceae</taxon>
        <taxon>Chloropicales</taxon>
        <taxon>Chloropicaceae</taxon>
        <taxon>Chloropicon</taxon>
    </lineage>
</organism>
<evidence type="ECO:0000256" key="3">
    <source>
        <dbReference type="ARBA" id="ARBA00022691"/>
    </source>
</evidence>
<feature type="active site" evidence="4">
    <location>
        <position position="84"/>
    </location>
</feature>
<keyword evidence="7" id="KW-1185">Reference proteome</keyword>
<name>A0A5B8MBR0_9CHLO</name>
<evidence type="ECO:0000256" key="1">
    <source>
        <dbReference type="ARBA" id="ARBA00022603"/>
    </source>
</evidence>
<dbReference type="STRING" id="1764295.A0A5B8MBR0"/>
<gene>
    <name evidence="6" type="ORF">A3770_01p03660</name>
</gene>
<accession>A0A5B8MBR0</accession>
<evidence type="ECO:0000313" key="7">
    <source>
        <dbReference type="Proteomes" id="UP000316726"/>
    </source>
</evidence>
<dbReference type="Gene3D" id="3.90.120.10">
    <property type="entry name" value="DNA Methylase, subunit A, domain 2"/>
    <property type="match status" value="1"/>
</dbReference>
<sequence length="373" mass="42055">METTTTTTTTCLEFYSGVGGLHYSLRKARKGEDVKVIEAFDVNDLANVVYEFNHGIKPTSRDIGSLEAKDLDGKADAWLLSPPCQPYTRQGLQRGSEDPRAQSFIKLLDKLGDLECKPSYLLIENVVGFEESETRNHLVDTMKRNNYTTQEFLVSPIDLGVPYSRARYFCLAKISPLKFLRGENDFKISKGPPEVGKVPQECRPLKEYLSEELVFENYSESSDLWAQCLVKSGVRKYLGAIDIVSPHSRRCCCFTKSYYKYYKGTGSLIAVNSVPLEDGQRSFVEEDGTVHIQFSTVSSSEMDNLEKVEDSLLDQLVLRYFTPREVANLHSFPSDFSFPEGITRKQRYSLLGNSLSVAVVAHLLEYLFQEGSG</sequence>
<dbReference type="OrthoDB" id="414133at2759"/>
<dbReference type="PANTHER" id="PTHR46098:SF1">
    <property type="entry name" value="TRNA (CYTOSINE(38)-C(5))-METHYLTRANSFERASE"/>
    <property type="match status" value="1"/>
</dbReference>
<dbReference type="InterPro" id="IPR029063">
    <property type="entry name" value="SAM-dependent_MTases_sf"/>
</dbReference>
<dbReference type="InterPro" id="IPR050750">
    <property type="entry name" value="C5-MTase"/>
</dbReference>
<dbReference type="GO" id="GO:0032259">
    <property type="term" value="P:methylation"/>
    <property type="evidence" value="ECO:0007669"/>
    <property type="project" value="UniProtKB-KW"/>
</dbReference>
<evidence type="ECO:0000313" key="6">
    <source>
        <dbReference type="EMBL" id="QDZ17848.1"/>
    </source>
</evidence>
<dbReference type="EMBL" id="CP031034">
    <property type="protein sequence ID" value="QDZ17848.1"/>
    <property type="molecule type" value="Genomic_DNA"/>
</dbReference>
<evidence type="ECO:0000256" key="5">
    <source>
        <dbReference type="RuleBase" id="RU000416"/>
    </source>
</evidence>
<dbReference type="Gene3D" id="3.40.50.150">
    <property type="entry name" value="Vaccinia Virus protein VP39"/>
    <property type="match status" value="1"/>
</dbReference>
<keyword evidence="2 4" id="KW-0808">Transferase</keyword>
<proteinExistence type="inferred from homology"/>
<dbReference type="GO" id="GO:0005634">
    <property type="term" value="C:nucleus"/>
    <property type="evidence" value="ECO:0007669"/>
    <property type="project" value="TreeGrafter"/>
</dbReference>
<dbReference type="InterPro" id="IPR001525">
    <property type="entry name" value="C5_MeTfrase"/>
</dbReference>
<dbReference type="SUPFAM" id="SSF53335">
    <property type="entry name" value="S-adenosyl-L-methionine-dependent methyltransferases"/>
    <property type="match status" value="1"/>
</dbReference>
<dbReference type="Proteomes" id="UP000316726">
    <property type="component" value="Chromosome 1"/>
</dbReference>
<dbReference type="PROSITE" id="PS51679">
    <property type="entry name" value="SAM_MT_C5"/>
    <property type="match status" value="1"/>
</dbReference>
<dbReference type="PANTHER" id="PTHR46098">
    <property type="entry name" value="TRNA (CYTOSINE(38)-C(5))-METHYLTRANSFERASE"/>
    <property type="match status" value="1"/>
</dbReference>
<keyword evidence="1 4" id="KW-0489">Methyltransferase</keyword>
<keyword evidence="3 4" id="KW-0949">S-adenosyl-L-methionine</keyword>
<dbReference type="NCBIfam" id="TIGR00675">
    <property type="entry name" value="dcm"/>
    <property type="match status" value="1"/>
</dbReference>
<dbReference type="PRINTS" id="PR00105">
    <property type="entry name" value="C5METTRFRASE"/>
</dbReference>
<evidence type="ECO:0000256" key="4">
    <source>
        <dbReference type="PROSITE-ProRule" id="PRU01016"/>
    </source>
</evidence>
<dbReference type="AlphaFoldDB" id="A0A5B8MBR0"/>
<dbReference type="GO" id="GO:0008168">
    <property type="term" value="F:methyltransferase activity"/>
    <property type="evidence" value="ECO:0007669"/>
    <property type="project" value="UniProtKB-KW"/>
</dbReference>
<reference evidence="6 7" key="1">
    <citation type="submission" date="2018-07" db="EMBL/GenBank/DDBJ databases">
        <title>The complete nuclear genome of the prasinophyte Chloropicon primus (CCMP1205).</title>
        <authorList>
            <person name="Pombert J.-F."/>
            <person name="Otis C."/>
            <person name="Turmel M."/>
            <person name="Lemieux C."/>
        </authorList>
    </citation>
    <scope>NUCLEOTIDE SEQUENCE [LARGE SCALE GENOMIC DNA]</scope>
    <source>
        <strain evidence="6 7">CCMP1205</strain>
    </source>
</reference>
<protein>
    <submittedName>
        <fullName evidence="6">DNA (Cytosine-5)-methyltransferase</fullName>
    </submittedName>
</protein>